<dbReference type="PIRSF" id="PIRSF018297">
    <property type="entry name" value="Doc"/>
    <property type="match status" value="1"/>
</dbReference>
<proteinExistence type="predicted"/>
<feature type="domain" description="Fido" evidence="1">
    <location>
        <begin position="7"/>
        <end position="124"/>
    </location>
</feature>
<reference evidence="3" key="1">
    <citation type="submission" date="2017-02" db="EMBL/GenBank/DDBJ databases">
        <authorList>
            <person name="Varghese N."/>
            <person name="Submissions S."/>
        </authorList>
    </citation>
    <scope>NUCLEOTIDE SEQUENCE [LARGE SCALE GENOMIC DNA]</scope>
    <source>
        <strain evidence="3">ATCC 700200</strain>
    </source>
</reference>
<dbReference type="EMBL" id="FUYE01000001">
    <property type="protein sequence ID" value="SKA75464.1"/>
    <property type="molecule type" value="Genomic_DNA"/>
</dbReference>
<dbReference type="SUPFAM" id="SSF140931">
    <property type="entry name" value="Fic-like"/>
    <property type="match status" value="1"/>
</dbReference>
<dbReference type="InterPro" id="IPR036597">
    <property type="entry name" value="Fido-like_dom_sf"/>
</dbReference>
<dbReference type="Gene3D" id="1.20.120.1870">
    <property type="entry name" value="Fic/DOC protein, Fido domain"/>
    <property type="match status" value="1"/>
</dbReference>
<keyword evidence="3" id="KW-1185">Reference proteome</keyword>
<name>A0A1T4WDS8_9BACT</name>
<evidence type="ECO:0000313" key="3">
    <source>
        <dbReference type="Proteomes" id="UP000190774"/>
    </source>
</evidence>
<accession>A0A1T4WDS8</accession>
<evidence type="ECO:0000259" key="1">
    <source>
        <dbReference type="PROSITE" id="PS51459"/>
    </source>
</evidence>
<dbReference type="InterPro" id="IPR006440">
    <property type="entry name" value="Doc"/>
</dbReference>
<dbReference type="GO" id="GO:0016301">
    <property type="term" value="F:kinase activity"/>
    <property type="evidence" value="ECO:0007669"/>
    <property type="project" value="InterPro"/>
</dbReference>
<dbReference type="Proteomes" id="UP000190774">
    <property type="component" value="Unassembled WGS sequence"/>
</dbReference>
<dbReference type="NCBIfam" id="TIGR01550">
    <property type="entry name" value="DOC_P1"/>
    <property type="match status" value="1"/>
</dbReference>
<organism evidence="2 3">
    <name type="scientific">Prosthecobacter debontii</name>
    <dbReference type="NCBI Taxonomy" id="48467"/>
    <lineage>
        <taxon>Bacteria</taxon>
        <taxon>Pseudomonadati</taxon>
        <taxon>Verrucomicrobiota</taxon>
        <taxon>Verrucomicrobiia</taxon>
        <taxon>Verrucomicrobiales</taxon>
        <taxon>Verrucomicrobiaceae</taxon>
        <taxon>Prosthecobacter</taxon>
    </lineage>
</organism>
<dbReference type="OrthoDB" id="9802752at2"/>
<dbReference type="STRING" id="48467.SAMN02745166_00028"/>
<protein>
    <submittedName>
        <fullName evidence="2">Death on curing protein</fullName>
    </submittedName>
</protein>
<dbReference type="Pfam" id="PF02661">
    <property type="entry name" value="Fic"/>
    <property type="match status" value="1"/>
</dbReference>
<sequence>MNEPEWILKETVLALHEQSLHEHGGSSGIRDDGLLDSALGKPQNLFAYGHPNLFDLAAGYAYYGLVKNHPFLDGNKRTGFVTAVLMLELNGFCFQATEADAAIRTLALAAGEMTESGYAAWLEANSVNLDAQTL</sequence>
<dbReference type="InterPro" id="IPR003812">
    <property type="entry name" value="Fido"/>
</dbReference>
<gene>
    <name evidence="2" type="ORF">SAMN02745166_00028</name>
</gene>
<dbReference type="AlphaFoldDB" id="A0A1T4WDS8"/>
<dbReference type="PROSITE" id="PS51459">
    <property type="entry name" value="FIDO"/>
    <property type="match status" value="1"/>
</dbReference>
<dbReference type="PANTHER" id="PTHR39426:SF1">
    <property type="entry name" value="HOMOLOGY TO DEATH-ON-CURING PROTEIN OF PHAGE P1"/>
    <property type="match status" value="1"/>
</dbReference>
<dbReference type="InterPro" id="IPR053737">
    <property type="entry name" value="Type_II_TA_Toxin"/>
</dbReference>
<dbReference type="PANTHER" id="PTHR39426">
    <property type="entry name" value="HOMOLOGY TO DEATH-ON-CURING PROTEIN OF PHAGE P1"/>
    <property type="match status" value="1"/>
</dbReference>
<evidence type="ECO:0000313" key="2">
    <source>
        <dbReference type="EMBL" id="SKA75464.1"/>
    </source>
</evidence>